<reference evidence="1" key="1">
    <citation type="submission" date="2020-05" db="EMBL/GenBank/DDBJ databases">
        <title>Large-scale comparative analyses of tick genomes elucidate their genetic diversity and vector capacities.</title>
        <authorList>
            <person name="Jia N."/>
            <person name="Wang J."/>
            <person name="Shi W."/>
            <person name="Du L."/>
            <person name="Sun Y."/>
            <person name="Zhan W."/>
            <person name="Jiang J."/>
            <person name="Wang Q."/>
            <person name="Zhang B."/>
            <person name="Ji P."/>
            <person name="Sakyi L.B."/>
            <person name="Cui X."/>
            <person name="Yuan T."/>
            <person name="Jiang B."/>
            <person name="Yang W."/>
            <person name="Lam T.T.-Y."/>
            <person name="Chang Q."/>
            <person name="Ding S."/>
            <person name="Wang X."/>
            <person name="Zhu J."/>
            <person name="Ruan X."/>
            <person name="Zhao L."/>
            <person name="Wei J."/>
            <person name="Que T."/>
            <person name="Du C."/>
            <person name="Cheng J."/>
            <person name="Dai P."/>
            <person name="Han X."/>
            <person name="Huang E."/>
            <person name="Gao Y."/>
            <person name="Liu J."/>
            <person name="Shao H."/>
            <person name="Ye R."/>
            <person name="Li L."/>
            <person name="Wei W."/>
            <person name="Wang X."/>
            <person name="Wang C."/>
            <person name="Yang T."/>
            <person name="Huo Q."/>
            <person name="Li W."/>
            <person name="Guo W."/>
            <person name="Chen H."/>
            <person name="Zhou L."/>
            <person name="Ni X."/>
            <person name="Tian J."/>
            <person name="Zhou Y."/>
            <person name="Sheng Y."/>
            <person name="Liu T."/>
            <person name="Pan Y."/>
            <person name="Xia L."/>
            <person name="Li J."/>
            <person name="Zhao F."/>
            <person name="Cao W."/>
        </authorList>
    </citation>
    <scope>NUCLEOTIDE SEQUENCE</scope>
    <source>
        <strain evidence="1">Dsil-2018</strain>
    </source>
</reference>
<comment type="caution">
    <text evidence="1">The sequence shown here is derived from an EMBL/GenBank/DDBJ whole genome shotgun (WGS) entry which is preliminary data.</text>
</comment>
<gene>
    <name evidence="1" type="ORF">HPB49_005645</name>
</gene>
<evidence type="ECO:0000313" key="2">
    <source>
        <dbReference type="Proteomes" id="UP000821865"/>
    </source>
</evidence>
<sequence>MLGVYKKVSVSEEFDTSEGALPFSLQHIAEKELGETPSRRKDAIQKLLQILSDEPELNSRKDDEFLLRFLRVRKYNVDAAMQTIRNYYKIRTACGPIYSDFLPSKVPSAARTLCMVMPEKDVHGRPIVFMNIAQWIPSELPFSEYQKAWTICMEYIASDPVAQDCMPMRLKAMHIVNQSYAFDMLYMLVRPVMKSKLIERFHLYGKSYDRLHEEIPSSVLPEEYGGQGPPLDYEAFWRRVDAEEELFAANNQFGYTRSTGDDNFPTDTEIFEELTFM</sequence>
<evidence type="ECO:0000313" key="1">
    <source>
        <dbReference type="EMBL" id="KAH7945057.1"/>
    </source>
</evidence>
<organism evidence="1 2">
    <name type="scientific">Dermacentor silvarum</name>
    <name type="common">Tick</name>
    <dbReference type="NCBI Taxonomy" id="543639"/>
    <lineage>
        <taxon>Eukaryota</taxon>
        <taxon>Metazoa</taxon>
        <taxon>Ecdysozoa</taxon>
        <taxon>Arthropoda</taxon>
        <taxon>Chelicerata</taxon>
        <taxon>Arachnida</taxon>
        <taxon>Acari</taxon>
        <taxon>Parasitiformes</taxon>
        <taxon>Ixodida</taxon>
        <taxon>Ixodoidea</taxon>
        <taxon>Ixodidae</taxon>
        <taxon>Rhipicephalinae</taxon>
        <taxon>Dermacentor</taxon>
    </lineage>
</organism>
<proteinExistence type="predicted"/>
<protein>
    <submittedName>
        <fullName evidence="1">Uncharacterized protein</fullName>
    </submittedName>
</protein>
<dbReference type="Proteomes" id="UP000821865">
    <property type="component" value="Chromosome 6"/>
</dbReference>
<keyword evidence="2" id="KW-1185">Reference proteome</keyword>
<accession>A0ACB8CJL1</accession>
<dbReference type="EMBL" id="CM023475">
    <property type="protein sequence ID" value="KAH7945057.1"/>
    <property type="molecule type" value="Genomic_DNA"/>
</dbReference>
<name>A0ACB8CJL1_DERSI</name>